<sequence length="39" mass="4288">MKLKIVKSKGMAKGIVLMTLTSDMLYIHVNPDAVEVIEA</sequence>
<gene>
    <name evidence="1" type="ORF">S12H4_38735</name>
</gene>
<dbReference type="AlphaFoldDB" id="X1UQF0"/>
<protein>
    <submittedName>
        <fullName evidence="1">Uncharacterized protein</fullName>
    </submittedName>
</protein>
<proteinExistence type="predicted"/>
<evidence type="ECO:0000313" key="1">
    <source>
        <dbReference type="EMBL" id="GAI94564.1"/>
    </source>
</evidence>
<comment type="caution">
    <text evidence="1">The sequence shown here is derived from an EMBL/GenBank/DDBJ whole genome shotgun (WGS) entry which is preliminary data.</text>
</comment>
<reference evidence="1" key="1">
    <citation type="journal article" date="2014" name="Front. Microbiol.">
        <title>High frequency of phylogenetically diverse reductive dehalogenase-homologous genes in deep subseafloor sedimentary metagenomes.</title>
        <authorList>
            <person name="Kawai M."/>
            <person name="Futagami T."/>
            <person name="Toyoda A."/>
            <person name="Takaki Y."/>
            <person name="Nishi S."/>
            <person name="Hori S."/>
            <person name="Arai W."/>
            <person name="Tsubouchi T."/>
            <person name="Morono Y."/>
            <person name="Uchiyama I."/>
            <person name="Ito T."/>
            <person name="Fujiyama A."/>
            <person name="Inagaki F."/>
            <person name="Takami H."/>
        </authorList>
    </citation>
    <scope>NUCLEOTIDE SEQUENCE</scope>
    <source>
        <strain evidence="1">Expedition CK06-06</strain>
    </source>
</reference>
<dbReference type="EMBL" id="BARW01023340">
    <property type="protein sequence ID" value="GAI94564.1"/>
    <property type="molecule type" value="Genomic_DNA"/>
</dbReference>
<name>X1UQF0_9ZZZZ</name>
<organism evidence="1">
    <name type="scientific">marine sediment metagenome</name>
    <dbReference type="NCBI Taxonomy" id="412755"/>
    <lineage>
        <taxon>unclassified sequences</taxon>
        <taxon>metagenomes</taxon>
        <taxon>ecological metagenomes</taxon>
    </lineage>
</organism>
<accession>X1UQF0</accession>